<sequence length="346" mass="36391">MTEQPQDAAPQQLFLAHAGDGVVATCELDADGTLTETARCEVGPGATALVLDRPRDRMFVSVRSDPPTVVTVRIDEAGRLTPVSRTEVADSLTYLSVDPSGHTLLAVSYGGGFGVSMPIAADGTVGAVASRVEHANLHSVIVSDDGRFAYLASLGEDVIAQCSLVGGRLEPLDPPTVAAPPKSGPRHLVLSADGRNLYCSTEFSGEAIRFTRDPETGLLTRAEAVSAIDESRGLMHSELGADPVEGHLIWGADLHLSPDERFLFVSERCESTLVGIAVAEDGALQGQVSITETVRQPRGFGITPDGHLIAVGEKSDEVVAYAIEADGSLTVTSRIRGGRKSNWVAI</sequence>
<dbReference type="GO" id="GO:0005829">
    <property type="term" value="C:cytosol"/>
    <property type="evidence" value="ECO:0007669"/>
    <property type="project" value="TreeGrafter"/>
</dbReference>
<accession>A0A255H7C1</accession>
<organism evidence="2 3">
    <name type="scientific">Enemella dayhoffiae</name>
    <dbReference type="NCBI Taxonomy" id="2016507"/>
    <lineage>
        <taxon>Bacteria</taxon>
        <taxon>Bacillati</taxon>
        <taxon>Actinomycetota</taxon>
        <taxon>Actinomycetes</taxon>
        <taxon>Propionibacteriales</taxon>
        <taxon>Propionibacteriaceae</taxon>
        <taxon>Enemella</taxon>
    </lineage>
</organism>
<reference evidence="2 3" key="1">
    <citation type="submission" date="2017-07" db="EMBL/GenBank/DDBJ databases">
        <title>Draft whole genome sequences of clinical Proprionibacteriaceae strains.</title>
        <authorList>
            <person name="Bernier A.-M."/>
            <person name="Bernard K."/>
            <person name="Domingo M.-C."/>
        </authorList>
    </citation>
    <scope>NUCLEOTIDE SEQUENCE [LARGE SCALE GENOMIC DNA]</scope>
    <source>
        <strain evidence="2 3">NML 130396</strain>
    </source>
</reference>
<dbReference type="InterPro" id="IPR011045">
    <property type="entry name" value="N2O_reductase_N"/>
</dbReference>
<dbReference type="InterPro" id="IPR019405">
    <property type="entry name" value="Lactonase_7-beta_prop"/>
</dbReference>
<dbReference type="OrthoDB" id="3725564at2"/>
<proteinExistence type="inferred from homology"/>
<keyword evidence="3" id="KW-1185">Reference proteome</keyword>
<dbReference type="InterPro" id="IPR015943">
    <property type="entry name" value="WD40/YVTN_repeat-like_dom_sf"/>
</dbReference>
<dbReference type="AlphaFoldDB" id="A0A255H7C1"/>
<dbReference type="EMBL" id="NMVQ01000007">
    <property type="protein sequence ID" value="OYO23447.1"/>
    <property type="molecule type" value="Genomic_DNA"/>
</dbReference>
<comment type="caution">
    <text evidence="2">The sequence shown here is derived from an EMBL/GenBank/DDBJ whole genome shotgun (WGS) entry which is preliminary data.</text>
</comment>
<protein>
    <submittedName>
        <fullName evidence="2">6-phosphogluconolactonase</fullName>
    </submittedName>
</protein>
<dbReference type="PANTHER" id="PTHR30344:SF1">
    <property type="entry name" value="6-PHOSPHOGLUCONOLACTONASE"/>
    <property type="match status" value="1"/>
</dbReference>
<name>A0A255H7C1_9ACTN</name>
<dbReference type="Gene3D" id="2.130.10.10">
    <property type="entry name" value="YVTN repeat-like/Quinoprotein amine dehydrogenase"/>
    <property type="match status" value="1"/>
</dbReference>
<evidence type="ECO:0000313" key="2">
    <source>
        <dbReference type="EMBL" id="OYO23447.1"/>
    </source>
</evidence>
<evidence type="ECO:0000313" key="3">
    <source>
        <dbReference type="Proteomes" id="UP000216311"/>
    </source>
</evidence>
<dbReference type="InterPro" id="IPR050282">
    <property type="entry name" value="Cycloisomerase_2"/>
</dbReference>
<evidence type="ECO:0000256" key="1">
    <source>
        <dbReference type="ARBA" id="ARBA00005564"/>
    </source>
</evidence>
<dbReference type="RefSeq" id="WP_094363205.1">
    <property type="nucleotide sequence ID" value="NZ_NMVQ01000007.1"/>
</dbReference>
<dbReference type="GO" id="GO:0017057">
    <property type="term" value="F:6-phosphogluconolactonase activity"/>
    <property type="evidence" value="ECO:0007669"/>
    <property type="project" value="TreeGrafter"/>
</dbReference>
<gene>
    <name evidence="2" type="ORF">CGZ93_05745</name>
</gene>
<dbReference type="Pfam" id="PF10282">
    <property type="entry name" value="Lactonase"/>
    <property type="match status" value="1"/>
</dbReference>
<dbReference type="Proteomes" id="UP000216311">
    <property type="component" value="Unassembled WGS sequence"/>
</dbReference>
<dbReference type="PANTHER" id="PTHR30344">
    <property type="entry name" value="6-PHOSPHOGLUCONOLACTONASE-RELATED"/>
    <property type="match status" value="1"/>
</dbReference>
<dbReference type="SUPFAM" id="SSF50974">
    <property type="entry name" value="Nitrous oxide reductase, N-terminal domain"/>
    <property type="match status" value="1"/>
</dbReference>
<dbReference type="SUPFAM" id="SSF50956">
    <property type="entry name" value="Thermostable phytase (3-phytase)"/>
    <property type="match status" value="1"/>
</dbReference>
<comment type="similarity">
    <text evidence="1">Belongs to the cycloisomerase 2 family.</text>
</comment>